<keyword evidence="3" id="KW-0067">ATP-binding</keyword>
<evidence type="ECO:0000256" key="2">
    <source>
        <dbReference type="ARBA" id="ARBA00022801"/>
    </source>
</evidence>
<dbReference type="InterPro" id="IPR050628">
    <property type="entry name" value="SNF2_RAD54_helicase_TF"/>
</dbReference>
<dbReference type="PANTHER" id="PTHR45626">
    <property type="entry name" value="TRANSCRIPTION TERMINATION FACTOR 2-RELATED"/>
    <property type="match status" value="1"/>
</dbReference>
<evidence type="ECO:0000313" key="5">
    <source>
        <dbReference type="EMBL" id="QPC69107.1"/>
    </source>
</evidence>
<dbReference type="PROSITE" id="PS51192">
    <property type="entry name" value="HELICASE_ATP_BIND_1"/>
    <property type="match status" value="1"/>
</dbReference>
<dbReference type="Gene3D" id="3.40.50.10810">
    <property type="entry name" value="Tandem AAA-ATPase domain"/>
    <property type="match status" value="1"/>
</dbReference>
<evidence type="ECO:0000256" key="1">
    <source>
        <dbReference type="ARBA" id="ARBA00022741"/>
    </source>
</evidence>
<protein>
    <recommendedName>
        <fullName evidence="4">Helicase ATP-binding domain-containing protein</fullName>
    </recommendedName>
</protein>
<proteinExistence type="predicted"/>
<evidence type="ECO:0000313" key="6">
    <source>
        <dbReference type="Proteomes" id="UP000663297"/>
    </source>
</evidence>
<dbReference type="GO" id="GO:0008094">
    <property type="term" value="F:ATP-dependent activity, acting on DNA"/>
    <property type="evidence" value="ECO:0007669"/>
    <property type="project" value="TreeGrafter"/>
</dbReference>
<dbReference type="InterPro" id="IPR027417">
    <property type="entry name" value="P-loop_NTPase"/>
</dbReference>
<name>A0A7S8DIK7_FUSCU</name>
<dbReference type="GO" id="GO:0006281">
    <property type="term" value="P:DNA repair"/>
    <property type="evidence" value="ECO:0007669"/>
    <property type="project" value="TreeGrafter"/>
</dbReference>
<dbReference type="GO" id="GO:0005524">
    <property type="term" value="F:ATP binding"/>
    <property type="evidence" value="ECO:0007669"/>
    <property type="project" value="UniProtKB-KW"/>
</dbReference>
<dbReference type="AlphaFoldDB" id="A0A7S8DIK7"/>
<dbReference type="InterPro" id="IPR038718">
    <property type="entry name" value="SNF2-like_sf"/>
</dbReference>
<dbReference type="PANTHER" id="PTHR45626:SF22">
    <property type="entry name" value="DNA REPAIR PROTEIN RAD5"/>
    <property type="match status" value="1"/>
</dbReference>
<dbReference type="GO" id="GO:0016787">
    <property type="term" value="F:hydrolase activity"/>
    <property type="evidence" value="ECO:0007669"/>
    <property type="project" value="UniProtKB-KW"/>
</dbReference>
<dbReference type="Proteomes" id="UP000663297">
    <property type="component" value="Chromosome 4"/>
</dbReference>
<feature type="domain" description="Helicase ATP-binding" evidence="4">
    <location>
        <begin position="1"/>
        <end position="125"/>
    </location>
</feature>
<dbReference type="InterPro" id="IPR000330">
    <property type="entry name" value="SNF2_N"/>
</dbReference>
<dbReference type="GO" id="GO:0005634">
    <property type="term" value="C:nucleus"/>
    <property type="evidence" value="ECO:0007669"/>
    <property type="project" value="TreeGrafter"/>
</dbReference>
<dbReference type="CDD" id="cd18008">
    <property type="entry name" value="DEXDc_SHPRH-like"/>
    <property type="match status" value="1"/>
</dbReference>
<evidence type="ECO:0000256" key="3">
    <source>
        <dbReference type="ARBA" id="ARBA00022840"/>
    </source>
</evidence>
<dbReference type="SUPFAM" id="SSF52540">
    <property type="entry name" value="P-loop containing nucleoside triphosphate hydrolases"/>
    <property type="match status" value="1"/>
</dbReference>
<sequence length="279" mass="32573">MDVWRQEVSNVTNQTGDRHFRDGSLRVHTFHRDSRSTESTSLMNHDIVLTTFATLVSDYKRRKVLQSVEWFRVVLDEAHWIRNPSSKQFKAVDGLATERRWCLSGTPIQNCINDLVSLLRFLKFEPFSNMDLFRQYILEPLRTENLLDSTNPIQMLLQSVCLRRTEKYLNIPVAHYELISLSLHHDEQKLYSDVFRKYRSELDDLVSSITRMERKKATLRFSMISELRRLCNHGTLLEPPRTLDNANTNAACDYCNAAEKDNMAKLNGDVICPECQRSL</sequence>
<reference evidence="5" key="1">
    <citation type="submission" date="2020-11" db="EMBL/GenBank/DDBJ databases">
        <title>The chromosome-scale genome resource for two endophytic Fusarium species: F. culmorum and F. pseudograminearum.</title>
        <authorList>
            <person name="Yuan Z."/>
        </authorList>
    </citation>
    <scope>NUCLEOTIDE SEQUENCE</scope>
    <source>
        <strain evidence="5">Class2-1B</strain>
    </source>
</reference>
<dbReference type="InterPro" id="IPR014001">
    <property type="entry name" value="Helicase_ATP-bd"/>
</dbReference>
<organism evidence="5 6">
    <name type="scientific">Fusarium culmorum</name>
    <dbReference type="NCBI Taxonomy" id="5516"/>
    <lineage>
        <taxon>Eukaryota</taxon>
        <taxon>Fungi</taxon>
        <taxon>Dikarya</taxon>
        <taxon>Ascomycota</taxon>
        <taxon>Pezizomycotina</taxon>
        <taxon>Sordariomycetes</taxon>
        <taxon>Hypocreomycetidae</taxon>
        <taxon>Hypocreales</taxon>
        <taxon>Nectriaceae</taxon>
        <taxon>Fusarium</taxon>
    </lineage>
</organism>
<evidence type="ECO:0000259" key="4">
    <source>
        <dbReference type="PROSITE" id="PS51192"/>
    </source>
</evidence>
<gene>
    <name evidence="5" type="ORF">HYE67_011338</name>
</gene>
<keyword evidence="2" id="KW-0378">Hydrolase</keyword>
<accession>A0A7S8DIK7</accession>
<keyword evidence="1" id="KW-0547">Nucleotide-binding</keyword>
<dbReference type="Pfam" id="PF00176">
    <property type="entry name" value="SNF2-rel_dom"/>
    <property type="match status" value="1"/>
</dbReference>
<dbReference type="EMBL" id="CP064750">
    <property type="protein sequence ID" value="QPC69107.1"/>
    <property type="molecule type" value="Genomic_DNA"/>
</dbReference>